<dbReference type="Proteomes" id="UP001141552">
    <property type="component" value="Unassembled WGS sequence"/>
</dbReference>
<evidence type="ECO:0000259" key="5">
    <source>
        <dbReference type="PROSITE" id="PS51044"/>
    </source>
</evidence>
<accession>A0A9Q0GEW6</accession>
<evidence type="ECO:0000256" key="1">
    <source>
        <dbReference type="ARBA" id="ARBA00022723"/>
    </source>
</evidence>
<dbReference type="OrthoDB" id="28127at2759"/>
<name>A0A9Q0GEW6_9ROSI</name>
<evidence type="ECO:0000256" key="4">
    <source>
        <dbReference type="PROSITE-ProRule" id="PRU00452"/>
    </source>
</evidence>
<dbReference type="GO" id="GO:0061665">
    <property type="term" value="F:SUMO ligase activity"/>
    <property type="evidence" value="ECO:0007669"/>
    <property type="project" value="TreeGrafter"/>
</dbReference>
<dbReference type="GO" id="GO:0016925">
    <property type="term" value="P:protein sumoylation"/>
    <property type="evidence" value="ECO:0007669"/>
    <property type="project" value="TreeGrafter"/>
</dbReference>
<evidence type="ECO:0000313" key="6">
    <source>
        <dbReference type="EMBL" id="KAJ4848592.1"/>
    </source>
</evidence>
<reference evidence="6" key="1">
    <citation type="submission" date="2022-02" db="EMBL/GenBank/DDBJ databases">
        <authorList>
            <person name="Henning P.M."/>
            <person name="McCubbin A.G."/>
            <person name="Shore J.S."/>
        </authorList>
    </citation>
    <scope>NUCLEOTIDE SEQUENCE</scope>
    <source>
        <strain evidence="6">F60SS</strain>
        <tissue evidence="6">Leaves</tissue>
    </source>
</reference>
<dbReference type="InterPro" id="IPR004181">
    <property type="entry name" value="Znf_MIZ"/>
</dbReference>
<evidence type="ECO:0000256" key="3">
    <source>
        <dbReference type="ARBA" id="ARBA00022833"/>
    </source>
</evidence>
<keyword evidence="7" id="KW-1185">Reference proteome</keyword>
<comment type="caution">
    <text evidence="6">The sequence shown here is derived from an EMBL/GenBank/DDBJ whole genome shotgun (WGS) entry which is preliminary data.</text>
</comment>
<reference evidence="6" key="2">
    <citation type="journal article" date="2023" name="Plants (Basel)">
        <title>Annotation of the Turnera subulata (Passifloraceae) Draft Genome Reveals the S-Locus Evolved after the Divergence of Turneroideae from Passifloroideae in a Stepwise Manner.</title>
        <authorList>
            <person name="Henning P.M."/>
            <person name="Roalson E.H."/>
            <person name="Mir W."/>
            <person name="McCubbin A.G."/>
            <person name="Shore J.S."/>
        </authorList>
    </citation>
    <scope>NUCLEOTIDE SEQUENCE</scope>
    <source>
        <strain evidence="6">F60SS</strain>
    </source>
</reference>
<dbReference type="Pfam" id="PF02891">
    <property type="entry name" value="zf-MIZ"/>
    <property type="match status" value="1"/>
</dbReference>
<dbReference type="AlphaFoldDB" id="A0A9Q0GEW6"/>
<dbReference type="InterPro" id="IPR031141">
    <property type="entry name" value="SIZ1/2_SP-RING"/>
</dbReference>
<dbReference type="Gene3D" id="3.30.40.10">
    <property type="entry name" value="Zinc/RING finger domain, C3HC4 (zinc finger)"/>
    <property type="match status" value="1"/>
</dbReference>
<proteinExistence type="predicted"/>
<keyword evidence="1" id="KW-0479">Metal-binding</keyword>
<dbReference type="InterPro" id="IPR013083">
    <property type="entry name" value="Znf_RING/FYVE/PHD"/>
</dbReference>
<evidence type="ECO:0000256" key="2">
    <source>
        <dbReference type="ARBA" id="ARBA00022771"/>
    </source>
</evidence>
<keyword evidence="2 4" id="KW-0863">Zinc-finger</keyword>
<dbReference type="PANTHER" id="PTHR10782:SF102">
    <property type="entry name" value="E3 SUMO-PROTEIN LIGASE SIZ1"/>
    <property type="match status" value="1"/>
</dbReference>
<dbReference type="EMBL" id="JAKUCV010000869">
    <property type="protein sequence ID" value="KAJ4848592.1"/>
    <property type="molecule type" value="Genomic_DNA"/>
</dbReference>
<protein>
    <recommendedName>
        <fullName evidence="5">SP-RING-type domain-containing protein</fullName>
    </recommendedName>
</protein>
<evidence type="ECO:0000313" key="7">
    <source>
        <dbReference type="Proteomes" id="UP001141552"/>
    </source>
</evidence>
<sequence>MDTKNEDYDSDVEVIADSITVNLRCPMSGSRIKHAGRFKPCLHMGCFDLDTFVELTQRTRKWQCPICLKNYCLEDIIIDPYFNQIATMMRHCGEDVTEIMVKPDGSWAAKTKGEIGDLGQWHRPDGSLFDATREVTSPLEMSRHIEKGYNLELCGSTEYGMEENTNGIVQVGKHKHTSVSSMDQLEENFGITMSRSAMGSGREEDDMSMDQRCVTDHFSPSSFIDINSISHSFDPRCGLNNSCSAPHNADIIVLSDSDEEDDNVVPGAAYGAGLVNQSSSLTAHREMANSHLKHPELYAGVRSSFGVFNNNGYDVRKHSSSYPSSIEASPIIQHLGEDTNITDSLIDLEHTSVNGSAPASGYNWASTAALSSAASIAVLDGETSTKRRSNKKFSDGPFSFPRQPRSVRKRICSKLTYF</sequence>
<keyword evidence="3" id="KW-0862">Zinc</keyword>
<dbReference type="PANTHER" id="PTHR10782">
    <property type="entry name" value="ZINC FINGER MIZ DOMAIN-CONTAINING PROTEIN"/>
    <property type="match status" value="1"/>
</dbReference>
<organism evidence="6 7">
    <name type="scientific">Turnera subulata</name>
    <dbReference type="NCBI Taxonomy" id="218843"/>
    <lineage>
        <taxon>Eukaryota</taxon>
        <taxon>Viridiplantae</taxon>
        <taxon>Streptophyta</taxon>
        <taxon>Embryophyta</taxon>
        <taxon>Tracheophyta</taxon>
        <taxon>Spermatophyta</taxon>
        <taxon>Magnoliopsida</taxon>
        <taxon>eudicotyledons</taxon>
        <taxon>Gunneridae</taxon>
        <taxon>Pentapetalae</taxon>
        <taxon>rosids</taxon>
        <taxon>fabids</taxon>
        <taxon>Malpighiales</taxon>
        <taxon>Passifloraceae</taxon>
        <taxon>Turnera</taxon>
    </lineage>
</organism>
<dbReference type="GO" id="GO:0000785">
    <property type="term" value="C:chromatin"/>
    <property type="evidence" value="ECO:0007669"/>
    <property type="project" value="TreeGrafter"/>
</dbReference>
<feature type="domain" description="SP-RING-type" evidence="5">
    <location>
        <begin position="10"/>
        <end position="91"/>
    </location>
</feature>
<dbReference type="GO" id="GO:0008270">
    <property type="term" value="F:zinc ion binding"/>
    <property type="evidence" value="ECO:0007669"/>
    <property type="project" value="UniProtKB-KW"/>
</dbReference>
<dbReference type="CDD" id="cd16792">
    <property type="entry name" value="SP-RING_Siz-like"/>
    <property type="match status" value="1"/>
</dbReference>
<dbReference type="PROSITE" id="PS51044">
    <property type="entry name" value="ZF_SP_RING"/>
    <property type="match status" value="1"/>
</dbReference>
<gene>
    <name evidence="6" type="ORF">Tsubulata_020259</name>
</gene>